<reference evidence="1" key="2">
    <citation type="submission" date="2020-02" db="EMBL/GenBank/DDBJ databases">
        <authorList>
            <person name="Littmann E."/>
            <person name="Sorbara M."/>
        </authorList>
    </citation>
    <scope>NUCLEOTIDE SEQUENCE</scope>
    <source>
        <strain evidence="1">MSK.22.53</strain>
    </source>
</reference>
<protein>
    <submittedName>
        <fullName evidence="1">Uncharacterized protein</fullName>
    </submittedName>
</protein>
<accession>A0AAJ3KK79</accession>
<dbReference type="RefSeq" id="WP_173900658.1">
    <property type="nucleotide sequence ID" value="NZ_JAAIRM010000059.1"/>
</dbReference>
<gene>
    <name evidence="1" type="ORF">G4958_16605</name>
</gene>
<name>A0AAJ3KK79_MEDGN</name>
<dbReference type="EMBL" id="JAAIRM010000059">
    <property type="protein sequence ID" value="NSI20917.1"/>
    <property type="molecule type" value="Genomic_DNA"/>
</dbReference>
<evidence type="ECO:0000313" key="2">
    <source>
        <dbReference type="Proteomes" id="UP001296643"/>
    </source>
</evidence>
<sequence length="50" mass="5791">MLDIKKCNDDELNRLDNIIETLNNPQGNMEQLVDKVLGDWGFVSLEEKNE</sequence>
<comment type="caution">
    <text evidence="1">The sequence shown here is derived from an EMBL/GenBank/DDBJ whole genome shotgun (WGS) entry which is preliminary data.</text>
</comment>
<evidence type="ECO:0000313" key="1">
    <source>
        <dbReference type="EMBL" id="NSI20917.1"/>
    </source>
</evidence>
<proteinExistence type="predicted"/>
<reference evidence="1" key="1">
    <citation type="journal article" date="2020" name="Cell Host Microbe">
        <title>Functional and Genomic Variation between Human-Derived Isolates of Lachnospiraceae Reveals Inter- and Intra-Species Diversity.</title>
        <authorList>
            <person name="Sorbara M.T."/>
            <person name="Littmann E.R."/>
            <person name="Fontana E."/>
            <person name="Moody T.U."/>
            <person name="Kohout C.E."/>
            <person name="Gjonbalaj M."/>
            <person name="Eaton V."/>
            <person name="Seok R."/>
            <person name="Leiner I.M."/>
            <person name="Pamer E.G."/>
        </authorList>
    </citation>
    <scope>NUCLEOTIDE SEQUENCE</scope>
    <source>
        <strain evidence="1">MSK.22.53</strain>
    </source>
</reference>
<organism evidence="1 2">
    <name type="scientific">Mediterraneibacter gnavus</name>
    <name type="common">Ruminococcus gnavus</name>
    <dbReference type="NCBI Taxonomy" id="33038"/>
    <lineage>
        <taxon>Bacteria</taxon>
        <taxon>Bacillati</taxon>
        <taxon>Bacillota</taxon>
        <taxon>Clostridia</taxon>
        <taxon>Lachnospirales</taxon>
        <taxon>Lachnospiraceae</taxon>
        <taxon>Mediterraneibacter</taxon>
    </lineage>
</organism>
<dbReference type="AlphaFoldDB" id="A0AAJ3KK79"/>
<dbReference type="Proteomes" id="UP001296643">
    <property type="component" value="Unassembled WGS sequence"/>
</dbReference>